<dbReference type="InterPro" id="IPR003779">
    <property type="entry name" value="CMD-like"/>
</dbReference>
<dbReference type="Pfam" id="PF02627">
    <property type="entry name" value="CMD"/>
    <property type="match status" value="1"/>
</dbReference>
<gene>
    <name evidence="2" type="ORF">J2W55_004063</name>
</gene>
<keyword evidence="2" id="KW-0575">Peroxidase</keyword>
<dbReference type="SUPFAM" id="SSF69118">
    <property type="entry name" value="AhpD-like"/>
    <property type="match status" value="1"/>
</dbReference>
<dbReference type="NCBIfam" id="TIGR01926">
    <property type="entry name" value="peroxid_rel"/>
    <property type="match status" value="1"/>
</dbReference>
<dbReference type="EMBL" id="JAVDUU010000004">
    <property type="protein sequence ID" value="MDR6944203.1"/>
    <property type="molecule type" value="Genomic_DNA"/>
</dbReference>
<dbReference type="InterPro" id="IPR004675">
    <property type="entry name" value="AhpD_core"/>
</dbReference>
<dbReference type="InterPro" id="IPR029032">
    <property type="entry name" value="AhpD-like"/>
</dbReference>
<keyword evidence="3" id="KW-1185">Reference proteome</keyword>
<feature type="domain" description="Carboxymuconolactone decarboxylase-like" evidence="1">
    <location>
        <begin position="30"/>
        <end position="77"/>
    </location>
</feature>
<sequence>MPYIALEDHLPGITGLLEYSKGTAQPIRNLTQFLLRGPSTLTEAERELIATVVSYGNECTFCTTAHTAAADLLAGETQTAEKVKQNIETAPVSEKMKALLTIARLTGESGKNVTTHVVERAKAAGATDIEIHDTVLIAALFCLYNRYVDGLGTALPIDPAYYDVLADRLVNHGYTRLPQGYDHLKKA</sequence>
<dbReference type="GO" id="GO:0004601">
    <property type="term" value="F:peroxidase activity"/>
    <property type="evidence" value="ECO:0007669"/>
    <property type="project" value="UniProtKB-KW"/>
</dbReference>
<dbReference type="PANTHER" id="PTHR35446:SF2">
    <property type="entry name" value="CARBOXYMUCONOLACTONE DECARBOXYLASE-LIKE DOMAIN-CONTAINING PROTEIN"/>
    <property type="match status" value="1"/>
</dbReference>
<reference evidence="2 3" key="1">
    <citation type="submission" date="2023-07" db="EMBL/GenBank/DDBJ databases">
        <title>Sorghum-associated microbial communities from plants grown in Nebraska, USA.</title>
        <authorList>
            <person name="Schachtman D."/>
        </authorList>
    </citation>
    <scope>NUCLEOTIDE SEQUENCE [LARGE SCALE GENOMIC DNA]</scope>
    <source>
        <strain evidence="2 3">3262</strain>
    </source>
</reference>
<proteinExistence type="predicted"/>
<evidence type="ECO:0000313" key="3">
    <source>
        <dbReference type="Proteomes" id="UP001247620"/>
    </source>
</evidence>
<comment type="caution">
    <text evidence="2">The sequence shown here is derived from an EMBL/GenBank/DDBJ whole genome shotgun (WGS) entry which is preliminary data.</text>
</comment>
<evidence type="ECO:0000259" key="1">
    <source>
        <dbReference type="Pfam" id="PF02627"/>
    </source>
</evidence>
<keyword evidence="2" id="KW-0560">Oxidoreductase</keyword>
<dbReference type="Proteomes" id="UP001247620">
    <property type="component" value="Unassembled WGS sequence"/>
</dbReference>
<dbReference type="InterPro" id="IPR010195">
    <property type="entry name" value="Uncharacterised_peroxidase-rel"/>
</dbReference>
<organism evidence="2 3">
    <name type="scientific">Mucilaginibacter pocheonensis</name>
    <dbReference type="NCBI Taxonomy" id="398050"/>
    <lineage>
        <taxon>Bacteria</taxon>
        <taxon>Pseudomonadati</taxon>
        <taxon>Bacteroidota</taxon>
        <taxon>Sphingobacteriia</taxon>
        <taxon>Sphingobacteriales</taxon>
        <taxon>Sphingobacteriaceae</taxon>
        <taxon>Mucilaginibacter</taxon>
    </lineage>
</organism>
<protein>
    <submittedName>
        <fullName evidence="2">Peroxidase-related enzyme</fullName>
    </submittedName>
</protein>
<dbReference type="NCBIfam" id="TIGR00778">
    <property type="entry name" value="ahpD_dom"/>
    <property type="match status" value="1"/>
</dbReference>
<dbReference type="Gene3D" id="1.20.1290.10">
    <property type="entry name" value="AhpD-like"/>
    <property type="match status" value="1"/>
</dbReference>
<name>A0ABU1TFP8_9SPHI</name>
<accession>A0ABU1TFP8</accession>
<dbReference type="RefSeq" id="WP_310099828.1">
    <property type="nucleotide sequence ID" value="NZ_JAVDUU010000004.1"/>
</dbReference>
<evidence type="ECO:0000313" key="2">
    <source>
        <dbReference type="EMBL" id="MDR6944203.1"/>
    </source>
</evidence>
<dbReference type="PANTHER" id="PTHR35446">
    <property type="entry name" value="SI:CH211-175M2.5"/>
    <property type="match status" value="1"/>
</dbReference>